<gene>
    <name evidence="2" type="ORF">EDC29_102290</name>
</gene>
<comment type="caution">
    <text evidence="2">The sequence shown here is derived from an EMBL/GenBank/DDBJ whole genome shotgun (WGS) entry which is preliminary data.</text>
</comment>
<dbReference type="PIRSF" id="PIRSF004681">
    <property type="entry name" value="UCP004681"/>
    <property type="match status" value="1"/>
</dbReference>
<dbReference type="PANTHER" id="PTHR30615:SF8">
    <property type="entry name" value="UPF0047 PROTEIN C4A8.02C"/>
    <property type="match status" value="1"/>
</dbReference>
<accession>A0A4R4AGL9</accession>
<proteinExistence type="inferred from homology"/>
<dbReference type="InterPro" id="IPR001602">
    <property type="entry name" value="UPF0047_YjbQ-like"/>
</dbReference>
<dbReference type="NCBIfam" id="TIGR00149">
    <property type="entry name" value="TIGR00149_YjbQ"/>
    <property type="match status" value="1"/>
</dbReference>
<dbReference type="Proteomes" id="UP000295247">
    <property type="component" value="Unassembled WGS sequence"/>
</dbReference>
<protein>
    <submittedName>
        <fullName evidence="2">Secondary thiamine-phosphate synthase enzyme</fullName>
    </submittedName>
</protein>
<dbReference type="EMBL" id="SMDC01000002">
    <property type="protein sequence ID" value="TCW38397.1"/>
    <property type="molecule type" value="Genomic_DNA"/>
</dbReference>
<comment type="similarity">
    <text evidence="1">Belongs to the UPF0047 family.</text>
</comment>
<dbReference type="RefSeq" id="WP_123141432.1">
    <property type="nucleotide sequence ID" value="NZ_NRRH01000003.1"/>
</dbReference>
<name>A0A4R4AGL9_MARGR</name>
<dbReference type="SUPFAM" id="SSF111038">
    <property type="entry name" value="YjbQ-like"/>
    <property type="match status" value="1"/>
</dbReference>
<evidence type="ECO:0000313" key="2">
    <source>
        <dbReference type="EMBL" id="TCW38397.1"/>
    </source>
</evidence>
<dbReference type="AlphaFoldDB" id="A0A4R4AGL9"/>
<evidence type="ECO:0000256" key="1">
    <source>
        <dbReference type="ARBA" id="ARBA00005534"/>
    </source>
</evidence>
<organism evidence="2 3">
    <name type="scientific">Marichromatium gracile</name>
    <name type="common">Chromatium gracile</name>
    <dbReference type="NCBI Taxonomy" id="1048"/>
    <lineage>
        <taxon>Bacteria</taxon>
        <taxon>Pseudomonadati</taxon>
        <taxon>Pseudomonadota</taxon>
        <taxon>Gammaproteobacteria</taxon>
        <taxon>Chromatiales</taxon>
        <taxon>Chromatiaceae</taxon>
        <taxon>Marichromatium</taxon>
    </lineage>
</organism>
<reference evidence="2 3" key="1">
    <citation type="submission" date="2019-03" db="EMBL/GenBank/DDBJ databases">
        <title>Genomic Encyclopedia of Type Strains, Phase IV (KMG-IV): sequencing the most valuable type-strain genomes for metagenomic binning, comparative biology and taxonomic classification.</title>
        <authorList>
            <person name="Goeker M."/>
        </authorList>
    </citation>
    <scope>NUCLEOTIDE SEQUENCE [LARGE SCALE GENOMIC DNA]</scope>
    <source>
        <strain evidence="2 3">DSM 203</strain>
    </source>
</reference>
<dbReference type="Gene3D" id="2.60.120.460">
    <property type="entry name" value="YjbQ-like"/>
    <property type="match status" value="1"/>
</dbReference>
<evidence type="ECO:0000313" key="3">
    <source>
        <dbReference type="Proteomes" id="UP000295247"/>
    </source>
</evidence>
<dbReference type="PANTHER" id="PTHR30615">
    <property type="entry name" value="UNCHARACTERIZED PROTEIN YJBQ-RELATED"/>
    <property type="match status" value="1"/>
</dbReference>
<sequence length="142" mass="16037">MHFHHERLPLRTASPIEIIDITAEIRQVFEKSSVREGQVTIHSPHTTAFVALNERETMLQQDMLAFLSRLAPKSAGYGHDQAPIDGRENAHAHLIGLFMNASETIPVHHGELLLGRWQSIFFVELDGPRESRTLNIQISGVR</sequence>
<dbReference type="Pfam" id="PF01894">
    <property type="entry name" value="YjbQ"/>
    <property type="match status" value="1"/>
</dbReference>
<dbReference type="InterPro" id="IPR035917">
    <property type="entry name" value="YjbQ-like_sf"/>
</dbReference>